<organism evidence="8 9">
    <name type="scientific">Candidatus Cryptobacteroides merdigallinarum</name>
    <dbReference type="NCBI Taxonomy" id="2840770"/>
    <lineage>
        <taxon>Bacteria</taxon>
        <taxon>Pseudomonadati</taxon>
        <taxon>Bacteroidota</taxon>
        <taxon>Bacteroidia</taxon>
        <taxon>Bacteroidales</taxon>
        <taxon>Candidatus Cryptobacteroides</taxon>
    </lineage>
</organism>
<comment type="subcellular location">
    <subcellularLocation>
        <location evidence="1">Membrane</location>
        <topology evidence="1">Multi-pass membrane protein</topology>
    </subcellularLocation>
</comment>
<dbReference type="PRINTS" id="PR00176">
    <property type="entry name" value="NANEUSMPORT"/>
</dbReference>
<reference evidence="8" key="1">
    <citation type="submission" date="2020-10" db="EMBL/GenBank/DDBJ databases">
        <authorList>
            <person name="Gilroy R."/>
        </authorList>
    </citation>
    <scope>NUCLEOTIDE SEQUENCE</scope>
    <source>
        <strain evidence="8">20514</strain>
    </source>
</reference>
<dbReference type="GO" id="GO:0016020">
    <property type="term" value="C:membrane"/>
    <property type="evidence" value="ECO:0007669"/>
    <property type="project" value="UniProtKB-SubCell"/>
</dbReference>
<evidence type="ECO:0000256" key="5">
    <source>
        <dbReference type="ARBA" id="ARBA00023136"/>
    </source>
</evidence>
<dbReference type="CDD" id="cd10336">
    <property type="entry name" value="SLC6sbd_Tyt1-Like"/>
    <property type="match status" value="1"/>
</dbReference>
<feature type="transmembrane region" description="Helical" evidence="7">
    <location>
        <begin position="39"/>
        <end position="63"/>
    </location>
</feature>
<dbReference type="InterPro" id="IPR000175">
    <property type="entry name" value="Na/ntran_symport"/>
</dbReference>
<comment type="caution">
    <text evidence="8">The sequence shown here is derived from an EMBL/GenBank/DDBJ whole genome shotgun (WGS) entry which is preliminary data.</text>
</comment>
<dbReference type="InterPro" id="IPR047218">
    <property type="entry name" value="YocR/YhdH-like"/>
</dbReference>
<keyword evidence="4 7" id="KW-1133">Transmembrane helix</keyword>
<feature type="transmembrane region" description="Helical" evidence="7">
    <location>
        <begin position="425"/>
        <end position="447"/>
    </location>
</feature>
<feature type="transmembrane region" description="Helical" evidence="7">
    <location>
        <begin position="12"/>
        <end position="33"/>
    </location>
</feature>
<keyword evidence="2 6" id="KW-0813">Transport</keyword>
<dbReference type="Pfam" id="PF00209">
    <property type="entry name" value="SNF"/>
    <property type="match status" value="2"/>
</dbReference>
<evidence type="ECO:0000256" key="1">
    <source>
        <dbReference type="ARBA" id="ARBA00004141"/>
    </source>
</evidence>
<feature type="transmembrane region" description="Helical" evidence="7">
    <location>
        <begin position="298"/>
        <end position="331"/>
    </location>
</feature>
<evidence type="ECO:0000313" key="8">
    <source>
        <dbReference type="EMBL" id="MBO8447738.1"/>
    </source>
</evidence>
<dbReference type="PANTHER" id="PTHR42948:SF1">
    <property type="entry name" value="TRANSPORTER"/>
    <property type="match status" value="1"/>
</dbReference>
<evidence type="ECO:0000256" key="3">
    <source>
        <dbReference type="ARBA" id="ARBA00022692"/>
    </source>
</evidence>
<sequence length="448" mass="48499">MERENFGNRFGVLVAMAGSAIGLGNLWRFPYLVGSYGGAAFIFVYIFCVFLLCLPIFMSEVIVGRRSRANAYGAFKKLAPGTRWKWLGAISVITPVIVVSYYSVVGGWSVEYFLKACTLEFTAGVSRADMGSMFSSFITSVWSPIVGHTIFLLLTAAIVISGVKSGIEKFGKIMMPLLFVLIIVIAARAATLPGAGEGFRYLFRPDFSKIDASVCSAALGQAFFSLSLGVGTILTYGSYVSKKENICASSTYTATADFLFALLASCAIMPAVFAFGLNPQEGPGLVFETLPFIFSNMPLGWLVAILFFLALIVAALTSSISLYEVGVAYLVEEKHYSRRGASILLFVVAWLLGILCSLSFGPLADFRIFGQTVFNLFDKLSANVLMPAGGLLLVIFVGWVMKKSDVVDELTNGGTLKTNVRMSGFIYFLIRYVCPLAVLAVFASALIF</sequence>
<dbReference type="NCBIfam" id="NF037979">
    <property type="entry name" value="Na_transp"/>
    <property type="match status" value="1"/>
</dbReference>
<protein>
    <recommendedName>
        <fullName evidence="6">Transporter</fullName>
    </recommendedName>
</protein>
<keyword evidence="6" id="KW-0769">Symport</keyword>
<evidence type="ECO:0000256" key="2">
    <source>
        <dbReference type="ARBA" id="ARBA00022448"/>
    </source>
</evidence>
<keyword evidence="5 7" id="KW-0472">Membrane</keyword>
<dbReference type="PANTHER" id="PTHR42948">
    <property type="entry name" value="TRANSPORTER"/>
    <property type="match status" value="1"/>
</dbReference>
<proteinExistence type="inferred from homology"/>
<dbReference type="Proteomes" id="UP000810252">
    <property type="component" value="Unassembled WGS sequence"/>
</dbReference>
<evidence type="ECO:0000256" key="6">
    <source>
        <dbReference type="RuleBase" id="RU003732"/>
    </source>
</evidence>
<dbReference type="GO" id="GO:0015293">
    <property type="term" value="F:symporter activity"/>
    <property type="evidence" value="ECO:0007669"/>
    <property type="project" value="UniProtKB-KW"/>
</dbReference>
<comment type="similarity">
    <text evidence="6">Belongs to the sodium:neurotransmitter symporter (SNF) (TC 2.A.22) family.</text>
</comment>
<dbReference type="AlphaFoldDB" id="A0A9D9HF21"/>
<name>A0A9D9HF21_9BACT</name>
<feature type="transmembrane region" description="Helical" evidence="7">
    <location>
        <begin position="216"/>
        <end position="237"/>
    </location>
</feature>
<dbReference type="SUPFAM" id="SSF161070">
    <property type="entry name" value="SNF-like"/>
    <property type="match status" value="1"/>
</dbReference>
<feature type="transmembrane region" description="Helical" evidence="7">
    <location>
        <begin position="141"/>
        <end position="163"/>
    </location>
</feature>
<evidence type="ECO:0000256" key="7">
    <source>
        <dbReference type="SAM" id="Phobius"/>
    </source>
</evidence>
<evidence type="ECO:0000313" key="9">
    <source>
        <dbReference type="Proteomes" id="UP000810252"/>
    </source>
</evidence>
<feature type="transmembrane region" description="Helical" evidence="7">
    <location>
        <begin position="343"/>
        <end position="364"/>
    </location>
</feature>
<feature type="transmembrane region" description="Helical" evidence="7">
    <location>
        <begin position="258"/>
        <end position="278"/>
    </location>
</feature>
<keyword evidence="3 6" id="KW-0812">Transmembrane</keyword>
<reference evidence="8" key="2">
    <citation type="journal article" date="2021" name="PeerJ">
        <title>Extensive microbial diversity within the chicken gut microbiome revealed by metagenomics and culture.</title>
        <authorList>
            <person name="Gilroy R."/>
            <person name="Ravi A."/>
            <person name="Getino M."/>
            <person name="Pursley I."/>
            <person name="Horton D.L."/>
            <person name="Alikhan N.F."/>
            <person name="Baker D."/>
            <person name="Gharbi K."/>
            <person name="Hall N."/>
            <person name="Watson M."/>
            <person name="Adriaenssens E.M."/>
            <person name="Foster-Nyarko E."/>
            <person name="Jarju S."/>
            <person name="Secka A."/>
            <person name="Antonio M."/>
            <person name="Oren A."/>
            <person name="Chaudhuri R.R."/>
            <person name="La Ragione R."/>
            <person name="Hildebrand F."/>
            <person name="Pallen M.J."/>
        </authorList>
    </citation>
    <scope>NUCLEOTIDE SEQUENCE</scope>
    <source>
        <strain evidence="8">20514</strain>
    </source>
</reference>
<dbReference type="PROSITE" id="PS50267">
    <property type="entry name" value="NA_NEUROTRAN_SYMP_3"/>
    <property type="match status" value="1"/>
</dbReference>
<gene>
    <name evidence="8" type="ORF">IAC29_00515</name>
</gene>
<feature type="transmembrane region" description="Helical" evidence="7">
    <location>
        <begin position="175"/>
        <end position="196"/>
    </location>
</feature>
<feature type="transmembrane region" description="Helical" evidence="7">
    <location>
        <begin position="384"/>
        <end position="401"/>
    </location>
</feature>
<dbReference type="PROSITE" id="PS00610">
    <property type="entry name" value="NA_NEUROTRAN_SYMP_1"/>
    <property type="match status" value="1"/>
</dbReference>
<dbReference type="InterPro" id="IPR037272">
    <property type="entry name" value="SNS_sf"/>
</dbReference>
<feature type="transmembrane region" description="Helical" evidence="7">
    <location>
        <begin position="84"/>
        <end position="104"/>
    </location>
</feature>
<accession>A0A9D9HF21</accession>
<evidence type="ECO:0000256" key="4">
    <source>
        <dbReference type="ARBA" id="ARBA00022989"/>
    </source>
</evidence>
<dbReference type="EMBL" id="JADIMQ010000008">
    <property type="protein sequence ID" value="MBO8447738.1"/>
    <property type="molecule type" value="Genomic_DNA"/>
</dbReference>